<evidence type="ECO:0000256" key="5">
    <source>
        <dbReference type="ARBA" id="ARBA00022448"/>
    </source>
</evidence>
<sequence length="224" mass="25817">MVLYKLISGLHPSISTHIAVDYLLDESTNMWGQNVEMMYDRVLRYPDRVKNLYFTFLFVLRAATKLLYNPKLQAACPLPFDEAKLWQGQSGPELKQQIQKQFKNISALMDCVECEKCRLWGKLQVLGLGTALKILFSVDGQNHLDQPLQLQRNEVIALVNLLNRLSESVKLIREMGPSVEKIIEAQDAPSTHQRNTLTKFWNFFIRHGGSRRAASRFVYFEVTL</sequence>
<reference evidence="16 17" key="1">
    <citation type="journal article" date="2020" name="IScience">
        <title>Genome Sequencing of the Endangered Kingdonia uniflora (Circaeasteraceae, Ranunculales) Reveals Potential Mechanisms of Evolutionary Specialization.</title>
        <authorList>
            <person name="Sun Y."/>
            <person name="Deng T."/>
            <person name="Zhang A."/>
            <person name="Moore M.J."/>
            <person name="Landis J.B."/>
            <person name="Lin N."/>
            <person name="Zhang H."/>
            <person name="Zhang X."/>
            <person name="Huang J."/>
            <person name="Zhang X."/>
            <person name="Sun H."/>
            <person name="Wang H."/>
        </authorList>
    </citation>
    <scope>NUCLEOTIDE SEQUENCE [LARGE SCALE GENOMIC DNA]</scope>
    <source>
        <strain evidence="16">TB1705</strain>
        <tissue evidence="16">Leaf</tissue>
    </source>
</reference>
<dbReference type="Pfam" id="PF04137">
    <property type="entry name" value="ERO1"/>
    <property type="match status" value="2"/>
</dbReference>
<dbReference type="EMBL" id="JACGCM010001727">
    <property type="protein sequence ID" value="KAF6150594.1"/>
    <property type="molecule type" value="Genomic_DNA"/>
</dbReference>
<dbReference type="PANTHER" id="PTHR12613">
    <property type="entry name" value="ERO1-RELATED"/>
    <property type="match status" value="1"/>
</dbReference>
<dbReference type="OrthoDB" id="1666674at2759"/>
<keyword evidence="13" id="KW-1015">Disulfide bond</keyword>
<accession>A0A7J7M745</accession>
<dbReference type="GO" id="GO:0034975">
    <property type="term" value="P:protein folding in endoplasmic reticulum"/>
    <property type="evidence" value="ECO:0007669"/>
    <property type="project" value="InterPro"/>
</dbReference>
<dbReference type="GO" id="GO:0015035">
    <property type="term" value="F:protein-disulfide reductase activity"/>
    <property type="evidence" value="ECO:0007669"/>
    <property type="project" value="InterPro"/>
</dbReference>
<gene>
    <name evidence="16" type="ORF">GIB67_022206</name>
</gene>
<keyword evidence="11" id="KW-0560">Oxidoreductase</keyword>
<dbReference type="AlphaFoldDB" id="A0A7J7M745"/>
<evidence type="ECO:0000256" key="6">
    <source>
        <dbReference type="ARBA" id="ARBA00022630"/>
    </source>
</evidence>
<dbReference type="GO" id="GO:0005789">
    <property type="term" value="C:endoplasmic reticulum membrane"/>
    <property type="evidence" value="ECO:0007669"/>
    <property type="project" value="UniProtKB-SubCell"/>
</dbReference>
<keyword evidence="7" id="KW-0732">Signal</keyword>
<evidence type="ECO:0000256" key="2">
    <source>
        <dbReference type="ARBA" id="ARBA00004367"/>
    </source>
</evidence>
<evidence type="ECO:0008006" key="18">
    <source>
        <dbReference type="Google" id="ProtNLM"/>
    </source>
</evidence>
<evidence type="ECO:0000256" key="11">
    <source>
        <dbReference type="ARBA" id="ARBA00023002"/>
    </source>
</evidence>
<dbReference type="InterPro" id="IPR037192">
    <property type="entry name" value="ERO1-like_sf"/>
</dbReference>
<evidence type="ECO:0000256" key="12">
    <source>
        <dbReference type="ARBA" id="ARBA00023136"/>
    </source>
</evidence>
<keyword evidence="9" id="KW-0274">FAD</keyword>
<comment type="subunit">
    <text evidence="4">May function both as a monomer and a homodimer.</text>
</comment>
<dbReference type="Proteomes" id="UP000541444">
    <property type="component" value="Unassembled WGS sequence"/>
</dbReference>
<evidence type="ECO:0000256" key="13">
    <source>
        <dbReference type="ARBA" id="ARBA00023157"/>
    </source>
</evidence>
<organism evidence="16 17">
    <name type="scientific">Kingdonia uniflora</name>
    <dbReference type="NCBI Taxonomy" id="39325"/>
    <lineage>
        <taxon>Eukaryota</taxon>
        <taxon>Viridiplantae</taxon>
        <taxon>Streptophyta</taxon>
        <taxon>Embryophyta</taxon>
        <taxon>Tracheophyta</taxon>
        <taxon>Spermatophyta</taxon>
        <taxon>Magnoliopsida</taxon>
        <taxon>Ranunculales</taxon>
        <taxon>Circaeasteraceae</taxon>
        <taxon>Kingdonia</taxon>
    </lineage>
</organism>
<keyword evidence="14" id="KW-0325">Glycoprotein</keyword>
<comment type="caution">
    <text evidence="16">The sequence shown here is derived from an EMBL/GenBank/DDBJ whole genome shotgun (WGS) entry which is preliminary data.</text>
</comment>
<keyword evidence="6" id="KW-0285">Flavoprotein</keyword>
<comment type="cofactor">
    <cofactor evidence="1">
        <name>FAD</name>
        <dbReference type="ChEBI" id="CHEBI:57692"/>
    </cofactor>
</comment>
<evidence type="ECO:0000256" key="14">
    <source>
        <dbReference type="ARBA" id="ARBA00023180"/>
    </source>
</evidence>
<keyword evidence="5" id="KW-0813">Transport</keyword>
<evidence type="ECO:0000256" key="4">
    <source>
        <dbReference type="ARBA" id="ARBA00011802"/>
    </source>
</evidence>
<dbReference type="SUPFAM" id="SSF110019">
    <property type="entry name" value="ERO1-like"/>
    <property type="match status" value="1"/>
</dbReference>
<dbReference type="InterPro" id="IPR007266">
    <property type="entry name" value="Ero1"/>
</dbReference>
<comment type="similarity">
    <text evidence="3">Belongs to the EROs family.</text>
</comment>
<evidence type="ECO:0000256" key="15">
    <source>
        <dbReference type="ARBA" id="ARBA00023284"/>
    </source>
</evidence>
<keyword evidence="12" id="KW-0472">Membrane</keyword>
<evidence type="ECO:0000256" key="10">
    <source>
        <dbReference type="ARBA" id="ARBA00022982"/>
    </source>
</evidence>
<evidence type="ECO:0000256" key="3">
    <source>
        <dbReference type="ARBA" id="ARBA00008277"/>
    </source>
</evidence>
<protein>
    <recommendedName>
        <fullName evidence="18">Endoplasmic reticulum oxidoreductin 1</fullName>
    </recommendedName>
</protein>
<keyword evidence="8" id="KW-0256">Endoplasmic reticulum</keyword>
<dbReference type="PANTHER" id="PTHR12613:SF0">
    <property type="entry name" value="ERO1-LIKE PROTEIN"/>
    <property type="match status" value="1"/>
</dbReference>
<evidence type="ECO:0000313" key="17">
    <source>
        <dbReference type="Proteomes" id="UP000541444"/>
    </source>
</evidence>
<evidence type="ECO:0000256" key="7">
    <source>
        <dbReference type="ARBA" id="ARBA00022729"/>
    </source>
</evidence>
<name>A0A7J7M745_9MAGN</name>
<proteinExistence type="inferred from homology"/>
<dbReference type="GO" id="GO:0016972">
    <property type="term" value="F:thiol oxidase activity"/>
    <property type="evidence" value="ECO:0007669"/>
    <property type="project" value="InterPro"/>
</dbReference>
<evidence type="ECO:0000256" key="9">
    <source>
        <dbReference type="ARBA" id="ARBA00022827"/>
    </source>
</evidence>
<keyword evidence="15" id="KW-0676">Redox-active center</keyword>
<dbReference type="GO" id="GO:0071949">
    <property type="term" value="F:FAD binding"/>
    <property type="evidence" value="ECO:0007669"/>
    <property type="project" value="InterPro"/>
</dbReference>
<evidence type="ECO:0000256" key="8">
    <source>
        <dbReference type="ARBA" id="ARBA00022824"/>
    </source>
</evidence>
<keyword evidence="17" id="KW-1185">Reference proteome</keyword>
<comment type="subcellular location">
    <subcellularLocation>
        <location evidence="2">Endoplasmic reticulum membrane</location>
        <topology evidence="2">Peripheral membrane protein</topology>
        <orientation evidence="2">Lumenal side</orientation>
    </subcellularLocation>
</comment>
<keyword evidence="10" id="KW-0249">Electron transport</keyword>
<evidence type="ECO:0000313" key="16">
    <source>
        <dbReference type="EMBL" id="KAF6150594.1"/>
    </source>
</evidence>
<evidence type="ECO:0000256" key="1">
    <source>
        <dbReference type="ARBA" id="ARBA00001974"/>
    </source>
</evidence>